<dbReference type="Proteomes" id="UP001183176">
    <property type="component" value="Unassembled WGS sequence"/>
</dbReference>
<dbReference type="InterPro" id="IPR005656">
    <property type="entry name" value="MmgE_PrpD"/>
</dbReference>
<dbReference type="SUPFAM" id="SSF103378">
    <property type="entry name" value="2-methylcitrate dehydratase PrpD"/>
    <property type="match status" value="1"/>
</dbReference>
<name>A0ABU2JAX8_9ACTN</name>
<comment type="similarity">
    <text evidence="1">Belongs to the PrpD family.</text>
</comment>
<comment type="caution">
    <text evidence="4">The sequence shown here is derived from an EMBL/GenBank/DDBJ whole genome shotgun (WGS) entry which is preliminary data.</text>
</comment>
<dbReference type="Pfam" id="PF19305">
    <property type="entry name" value="MmgE_PrpD_C"/>
    <property type="match status" value="1"/>
</dbReference>
<dbReference type="InterPro" id="IPR045336">
    <property type="entry name" value="MmgE_PrpD_N"/>
</dbReference>
<feature type="domain" description="MmgE/PrpD C-terminal" evidence="3">
    <location>
        <begin position="261"/>
        <end position="368"/>
    </location>
</feature>
<dbReference type="InterPro" id="IPR036148">
    <property type="entry name" value="MmgE/PrpD_sf"/>
</dbReference>
<protein>
    <submittedName>
        <fullName evidence="4">MmgE/PrpD family protein</fullName>
    </submittedName>
</protein>
<gene>
    <name evidence="4" type="ORF">RM423_12130</name>
</gene>
<dbReference type="EMBL" id="JAVREH010000014">
    <property type="protein sequence ID" value="MDT0262140.1"/>
    <property type="molecule type" value="Genomic_DNA"/>
</dbReference>
<proteinExistence type="inferred from homology"/>
<reference evidence="5" key="1">
    <citation type="submission" date="2023-07" db="EMBL/GenBank/DDBJ databases">
        <title>30 novel species of actinomycetes from the DSMZ collection.</title>
        <authorList>
            <person name="Nouioui I."/>
        </authorList>
    </citation>
    <scope>NUCLEOTIDE SEQUENCE [LARGE SCALE GENOMIC DNA]</scope>
    <source>
        <strain evidence="5">DSM 44399</strain>
    </source>
</reference>
<evidence type="ECO:0000259" key="2">
    <source>
        <dbReference type="Pfam" id="PF03972"/>
    </source>
</evidence>
<organism evidence="4 5">
    <name type="scientific">Jatrophihabitans lederbergiae</name>
    <dbReference type="NCBI Taxonomy" id="3075547"/>
    <lineage>
        <taxon>Bacteria</taxon>
        <taxon>Bacillati</taxon>
        <taxon>Actinomycetota</taxon>
        <taxon>Actinomycetes</taxon>
        <taxon>Jatrophihabitantales</taxon>
        <taxon>Jatrophihabitantaceae</taxon>
        <taxon>Jatrophihabitans</taxon>
    </lineage>
</organism>
<accession>A0ABU2JAX8</accession>
<evidence type="ECO:0000259" key="3">
    <source>
        <dbReference type="Pfam" id="PF19305"/>
    </source>
</evidence>
<dbReference type="PANTHER" id="PTHR16943">
    <property type="entry name" value="2-METHYLCITRATE DEHYDRATASE-RELATED"/>
    <property type="match status" value="1"/>
</dbReference>
<keyword evidence="5" id="KW-1185">Reference proteome</keyword>
<dbReference type="RefSeq" id="WP_311423291.1">
    <property type="nucleotide sequence ID" value="NZ_JAVREH010000014.1"/>
</dbReference>
<dbReference type="InterPro" id="IPR042183">
    <property type="entry name" value="MmgE/PrpD_sf_1"/>
</dbReference>
<dbReference type="Gene3D" id="3.30.1330.120">
    <property type="entry name" value="2-methylcitrate dehydratase PrpD"/>
    <property type="match status" value="1"/>
</dbReference>
<dbReference type="Pfam" id="PF03972">
    <property type="entry name" value="MmgE_PrpD_N"/>
    <property type="match status" value="1"/>
</dbReference>
<evidence type="ECO:0000256" key="1">
    <source>
        <dbReference type="ARBA" id="ARBA00006174"/>
    </source>
</evidence>
<sequence>MTEPALAVQLGTWASSLRLDDVPSRVASLATSQVLSQLAAIRAGLAHPLGRRLLAAYGPPLQADTGRSAAVLAALGSWLNLDDTAYAGHLGPSTVSVPVAYAHAEGRSGAALLAAVIAADECAARITAAATLGPLRGQSALHTHLAGAVAGRLHVQAAPAQRWIDALGLSFSTPSWPAMHGFLGSDAKVLHAFVPVRAAMDACDAAAAGLRGAPDILEHPDGFLARFATVPLPAEVIAGLGRRWYTDTLSFKVRPGGPGIDAAVDCCLDLHRQLRAAGVSIDQDVAAIDIDASIYTLFAAGRAEQYLDGAATPISALLLTTPYAVASTLLTGTLTVADFAEPALGEQRRWALAERVRLTEDPELTAQLFAATAPFGEAVRHAGAVAAGWLGAFGTSSLARFAIDPAQPAETFESATKRTPARVTVRLRDGRTFCSQRDIPIGAAGADSRLRHRELVRTKFLDQGGSTAVADALGELELCPAGELARLLELAIS</sequence>
<feature type="domain" description="MmgE/PrpD N-terminal" evidence="2">
    <location>
        <begin position="9"/>
        <end position="228"/>
    </location>
</feature>
<dbReference type="PANTHER" id="PTHR16943:SF8">
    <property type="entry name" value="2-METHYLCITRATE DEHYDRATASE"/>
    <property type="match status" value="1"/>
</dbReference>
<dbReference type="InterPro" id="IPR045337">
    <property type="entry name" value="MmgE_PrpD_C"/>
</dbReference>
<evidence type="ECO:0000313" key="4">
    <source>
        <dbReference type="EMBL" id="MDT0262140.1"/>
    </source>
</evidence>
<evidence type="ECO:0000313" key="5">
    <source>
        <dbReference type="Proteomes" id="UP001183176"/>
    </source>
</evidence>
<dbReference type="Gene3D" id="1.10.4100.10">
    <property type="entry name" value="2-methylcitrate dehydratase PrpD"/>
    <property type="match status" value="1"/>
</dbReference>
<dbReference type="InterPro" id="IPR042188">
    <property type="entry name" value="MmgE/PrpD_sf_2"/>
</dbReference>